<evidence type="ECO:0000313" key="2">
    <source>
        <dbReference type="Proteomes" id="UP001596106"/>
    </source>
</evidence>
<sequence length="47" mass="5157">MPWRTVGLPRSLNAQMVNQVIASDSFEGLSHGLAHRDQGPDPTLNQN</sequence>
<dbReference type="Proteomes" id="UP001596106">
    <property type="component" value="Unassembled WGS sequence"/>
</dbReference>
<dbReference type="RefSeq" id="WP_379843474.1">
    <property type="nucleotide sequence ID" value="NZ_JBHSMA010000002.1"/>
</dbReference>
<protein>
    <submittedName>
        <fullName evidence="1">Uncharacterized protein</fullName>
    </submittedName>
</protein>
<comment type="caution">
    <text evidence="1">The sequence shown here is derived from an EMBL/GenBank/DDBJ whole genome shotgun (WGS) entry which is preliminary data.</text>
</comment>
<gene>
    <name evidence="1" type="ORF">ACFPMF_09165</name>
</gene>
<proteinExistence type="predicted"/>
<dbReference type="EMBL" id="JBHSMA010000002">
    <property type="protein sequence ID" value="MFC5409475.1"/>
    <property type="molecule type" value="Genomic_DNA"/>
</dbReference>
<name>A0ABW0IA78_9BACT</name>
<organism evidence="1 2">
    <name type="scientific">Larkinella bovis</name>
    <dbReference type="NCBI Taxonomy" id="683041"/>
    <lineage>
        <taxon>Bacteria</taxon>
        <taxon>Pseudomonadati</taxon>
        <taxon>Bacteroidota</taxon>
        <taxon>Cytophagia</taxon>
        <taxon>Cytophagales</taxon>
        <taxon>Spirosomataceae</taxon>
        <taxon>Larkinella</taxon>
    </lineage>
</organism>
<accession>A0ABW0IA78</accession>
<evidence type="ECO:0000313" key="1">
    <source>
        <dbReference type="EMBL" id="MFC5409475.1"/>
    </source>
</evidence>
<reference evidence="2" key="1">
    <citation type="journal article" date="2019" name="Int. J. Syst. Evol. Microbiol.">
        <title>The Global Catalogue of Microorganisms (GCM) 10K type strain sequencing project: providing services to taxonomists for standard genome sequencing and annotation.</title>
        <authorList>
            <consortium name="The Broad Institute Genomics Platform"/>
            <consortium name="The Broad Institute Genome Sequencing Center for Infectious Disease"/>
            <person name="Wu L."/>
            <person name="Ma J."/>
        </authorList>
    </citation>
    <scope>NUCLEOTIDE SEQUENCE [LARGE SCALE GENOMIC DNA]</scope>
    <source>
        <strain evidence="2">CCUG 55250</strain>
    </source>
</reference>
<keyword evidence="2" id="KW-1185">Reference proteome</keyword>